<gene>
    <name evidence="3" type="ORF">DFA_00299</name>
</gene>
<dbReference type="Pfam" id="PF00665">
    <property type="entry name" value="rve"/>
    <property type="match status" value="1"/>
</dbReference>
<dbReference type="PROSITE" id="PS50994">
    <property type="entry name" value="INTEGRASE"/>
    <property type="match status" value="1"/>
</dbReference>
<dbReference type="OMA" id="WPNTVIV"/>
<name>F4PY61_CACFS</name>
<keyword evidence="4" id="KW-1185">Reference proteome</keyword>
<dbReference type="Gene3D" id="2.40.50.40">
    <property type="match status" value="1"/>
</dbReference>
<dbReference type="GeneID" id="14871595"/>
<accession>F4PY61</accession>
<dbReference type="GO" id="GO:0015074">
    <property type="term" value="P:DNA integration"/>
    <property type="evidence" value="ECO:0007669"/>
    <property type="project" value="InterPro"/>
</dbReference>
<proteinExistence type="predicted"/>
<feature type="domain" description="Chromo" evidence="1">
    <location>
        <begin position="266"/>
        <end position="316"/>
    </location>
</feature>
<protein>
    <recommendedName>
        <fullName evidence="5">Chromo domain-containing protein</fullName>
    </recommendedName>
</protein>
<dbReference type="InterPro" id="IPR016197">
    <property type="entry name" value="Chromo-like_dom_sf"/>
</dbReference>
<evidence type="ECO:0000313" key="3">
    <source>
        <dbReference type="EMBL" id="EGG19721.1"/>
    </source>
</evidence>
<dbReference type="AlphaFoldDB" id="F4PY61"/>
<sequence length="316" mass="37170">MPHIQEYKDNYKQQADLLFLPDDNGYKYALVVVDLANRLTDAEPLQNKSSNDVRDAFIKIYKRGILKHPKIIQMDPGTEFKGVTKKYFQEKGIMIRYGVVGRHRNQALVESRNKTLGGTLFKRMMAQEILTGQDSKEWIQDLPVIIKAMNKKFKRIKKDRKPLSDMPLCEGDSCELLDIGTKVRVKLDDPIDYNTDKRLIGKFRATDIKWNPEIKTIQDLVLKPSFPPLYKMNDSDVWYTKNQLQLVDNDEEKPPRTVVRGKPTTYKVLKIHEKDKKNGKIYYRVEWVGYPDKKDWTWESRIKLYQDVPDIIKRIF</sequence>
<evidence type="ECO:0008006" key="5">
    <source>
        <dbReference type="Google" id="ProtNLM"/>
    </source>
</evidence>
<feature type="domain" description="Integrase catalytic" evidence="2">
    <location>
        <begin position="1"/>
        <end position="170"/>
    </location>
</feature>
<evidence type="ECO:0000259" key="2">
    <source>
        <dbReference type="PROSITE" id="PS50994"/>
    </source>
</evidence>
<dbReference type="InterPro" id="IPR000953">
    <property type="entry name" value="Chromo/chromo_shadow_dom"/>
</dbReference>
<evidence type="ECO:0000313" key="4">
    <source>
        <dbReference type="Proteomes" id="UP000007797"/>
    </source>
</evidence>
<dbReference type="CDD" id="cd00024">
    <property type="entry name" value="CD_CSD"/>
    <property type="match status" value="1"/>
</dbReference>
<dbReference type="InterPro" id="IPR036397">
    <property type="entry name" value="RNaseH_sf"/>
</dbReference>
<dbReference type="KEGG" id="dfa:DFA_00299"/>
<dbReference type="OrthoDB" id="17734at2759"/>
<dbReference type="GO" id="GO:0003676">
    <property type="term" value="F:nucleic acid binding"/>
    <property type="evidence" value="ECO:0007669"/>
    <property type="project" value="InterPro"/>
</dbReference>
<organism evidence="3 4">
    <name type="scientific">Cavenderia fasciculata</name>
    <name type="common">Slime mold</name>
    <name type="synonym">Dictyostelium fasciculatum</name>
    <dbReference type="NCBI Taxonomy" id="261658"/>
    <lineage>
        <taxon>Eukaryota</taxon>
        <taxon>Amoebozoa</taxon>
        <taxon>Evosea</taxon>
        <taxon>Eumycetozoa</taxon>
        <taxon>Dictyostelia</taxon>
        <taxon>Acytosteliales</taxon>
        <taxon>Cavenderiaceae</taxon>
        <taxon>Cavenderia</taxon>
    </lineage>
</organism>
<dbReference type="Gene3D" id="3.30.420.10">
    <property type="entry name" value="Ribonuclease H-like superfamily/Ribonuclease H"/>
    <property type="match status" value="1"/>
</dbReference>
<evidence type="ECO:0000259" key="1">
    <source>
        <dbReference type="PROSITE" id="PS50013"/>
    </source>
</evidence>
<dbReference type="SUPFAM" id="SSF53098">
    <property type="entry name" value="Ribonuclease H-like"/>
    <property type="match status" value="1"/>
</dbReference>
<dbReference type="InterPro" id="IPR001584">
    <property type="entry name" value="Integrase_cat-core"/>
</dbReference>
<dbReference type="InterPro" id="IPR012337">
    <property type="entry name" value="RNaseH-like_sf"/>
</dbReference>
<reference evidence="4" key="1">
    <citation type="journal article" date="2011" name="Genome Res.">
        <title>Phylogeny-wide analysis of social amoeba genomes highlights ancient origins for complex intercellular communication.</title>
        <authorList>
            <person name="Heidel A.J."/>
            <person name="Lawal H.M."/>
            <person name="Felder M."/>
            <person name="Schilde C."/>
            <person name="Helps N.R."/>
            <person name="Tunggal B."/>
            <person name="Rivero F."/>
            <person name="John U."/>
            <person name="Schleicher M."/>
            <person name="Eichinger L."/>
            <person name="Platzer M."/>
            <person name="Noegel A.A."/>
            <person name="Schaap P."/>
            <person name="Gloeckner G."/>
        </authorList>
    </citation>
    <scope>NUCLEOTIDE SEQUENCE [LARGE SCALE GENOMIC DNA]</scope>
    <source>
        <strain evidence="4">SH3</strain>
    </source>
</reference>
<dbReference type="RefSeq" id="XP_004358015.1">
    <property type="nucleotide sequence ID" value="XM_004357958.1"/>
</dbReference>
<dbReference type="EMBL" id="GL883014">
    <property type="protein sequence ID" value="EGG19721.1"/>
    <property type="molecule type" value="Genomic_DNA"/>
</dbReference>
<dbReference type="SUPFAM" id="SSF54160">
    <property type="entry name" value="Chromo domain-like"/>
    <property type="match status" value="1"/>
</dbReference>
<dbReference type="PROSITE" id="PS50013">
    <property type="entry name" value="CHROMO_2"/>
    <property type="match status" value="1"/>
</dbReference>
<dbReference type="Proteomes" id="UP000007797">
    <property type="component" value="Unassembled WGS sequence"/>
</dbReference>